<feature type="region of interest" description="Disordered" evidence="1">
    <location>
        <begin position="397"/>
        <end position="421"/>
    </location>
</feature>
<name>A0ABV7WCA5_9MICO</name>
<feature type="compositionally biased region" description="Basic and acidic residues" evidence="1">
    <location>
        <begin position="539"/>
        <end position="548"/>
    </location>
</feature>
<dbReference type="Proteomes" id="UP001595685">
    <property type="component" value="Unassembled WGS sequence"/>
</dbReference>
<keyword evidence="3" id="KW-1185">Reference proteome</keyword>
<accession>A0ABV7WCA5</accession>
<evidence type="ECO:0000313" key="2">
    <source>
        <dbReference type="EMBL" id="MFC3687092.1"/>
    </source>
</evidence>
<proteinExistence type="predicted"/>
<sequence>MSTVMNDGVRVPAPGSGSRADRMSQPTAADLLRDVAASNGVCIRPVTLKVLDETTGGVHYVDVPCGSTREAVCPACSAKAKALRVTQCREGWHRDTEPWDERDAEPVERDLVLVRADVTAERDRSRSADDPDEADAATAALNALDNDLAAGGVRGTLEPSTMRRRTRSTRRREDAPDLPRRASNGSTLGRAFIAKGDRVYRPSMFITVTLPSYGAVHADGTPRRPSTYDYGAQARDNLHFARLLDRLFQNLRRVAGYDVQYFATIEPQRRGALHAHIAVRGTIARSLVRQLLDATYHQVWWPSTSTVHHDDDHPPVWVPDDPDAEQAGPGGGHYVDPATGGQLTAFDDAVDNVEDPLHVIRFGSVADMQGILTGTPEADRRIGYLCKYLTKSIDAAMDHGRPPGHSDDGEPDARTAAPHDARRATHVDRLVDALRYEPCSPTCANWLRYGVEPRHARPRMRAGACRSKAHARTHLGHAGRRVLVSRRWSGKTLTDHRAERSAFVRAVLLEAADREVEEQLRQGLQAVDDADGATDAPDTVDRDERPPDVRQGGWSVRPPDVLDAEGQPRRLVWEVAKRGDPIPPLATRLLHAVANRRVWRRQYEEAMTRARLDTEVPDVA</sequence>
<reference evidence="3" key="1">
    <citation type="journal article" date="2019" name="Int. J. Syst. Evol. Microbiol.">
        <title>The Global Catalogue of Microorganisms (GCM) 10K type strain sequencing project: providing services to taxonomists for standard genome sequencing and annotation.</title>
        <authorList>
            <consortium name="The Broad Institute Genomics Platform"/>
            <consortium name="The Broad Institute Genome Sequencing Center for Infectious Disease"/>
            <person name="Wu L."/>
            <person name="Ma J."/>
        </authorList>
    </citation>
    <scope>NUCLEOTIDE SEQUENCE [LARGE SCALE GENOMIC DNA]</scope>
    <source>
        <strain evidence="3">NCAIM B.02333</strain>
    </source>
</reference>
<gene>
    <name evidence="2" type="ORF">ACFOLH_01910</name>
</gene>
<feature type="region of interest" description="Disordered" evidence="1">
    <location>
        <begin position="1"/>
        <end position="24"/>
    </location>
</feature>
<evidence type="ECO:0000256" key="1">
    <source>
        <dbReference type="SAM" id="MobiDB-lite"/>
    </source>
</evidence>
<dbReference type="EMBL" id="JBHRWW010000001">
    <property type="protein sequence ID" value="MFC3687092.1"/>
    <property type="molecule type" value="Genomic_DNA"/>
</dbReference>
<feature type="compositionally biased region" description="Basic and acidic residues" evidence="1">
    <location>
        <begin position="171"/>
        <end position="180"/>
    </location>
</feature>
<dbReference type="RefSeq" id="WP_340289397.1">
    <property type="nucleotide sequence ID" value="NZ_JBBEOI010000007.1"/>
</dbReference>
<dbReference type="InterPro" id="IPR046828">
    <property type="entry name" value="RepSA"/>
</dbReference>
<feature type="region of interest" description="Disordered" evidence="1">
    <location>
        <begin position="523"/>
        <end position="561"/>
    </location>
</feature>
<comment type="caution">
    <text evidence="2">The sequence shown here is derived from an EMBL/GenBank/DDBJ whole genome shotgun (WGS) entry which is preliminary data.</text>
</comment>
<evidence type="ECO:0000313" key="3">
    <source>
        <dbReference type="Proteomes" id="UP001595685"/>
    </source>
</evidence>
<protein>
    <submittedName>
        <fullName evidence="2">Replication initiator</fullName>
    </submittedName>
</protein>
<organism evidence="2 3">
    <name type="scientific">Aquipuribacter hungaricus</name>
    <dbReference type="NCBI Taxonomy" id="545624"/>
    <lineage>
        <taxon>Bacteria</taxon>
        <taxon>Bacillati</taxon>
        <taxon>Actinomycetota</taxon>
        <taxon>Actinomycetes</taxon>
        <taxon>Micrococcales</taxon>
        <taxon>Intrasporangiaceae</taxon>
        <taxon>Aquipuribacter</taxon>
    </lineage>
</organism>
<feature type="region of interest" description="Disordered" evidence="1">
    <location>
        <begin position="150"/>
        <end position="185"/>
    </location>
</feature>
<dbReference type="Pfam" id="PF20199">
    <property type="entry name" value="RepSA"/>
    <property type="match status" value="1"/>
</dbReference>